<dbReference type="InterPro" id="IPR036661">
    <property type="entry name" value="Luciferase-like_sf"/>
</dbReference>
<evidence type="ECO:0000256" key="4">
    <source>
        <dbReference type="ARBA" id="ARBA00023033"/>
    </source>
</evidence>
<keyword evidence="2" id="KW-0288">FMN</keyword>
<comment type="caution">
    <text evidence="6">The sequence shown here is derived from an EMBL/GenBank/DDBJ whole genome shotgun (WGS) entry which is preliminary data.</text>
</comment>
<keyword evidence="4" id="KW-0503">Monooxygenase</keyword>
<reference evidence="7" key="1">
    <citation type="submission" date="2018-12" db="EMBL/GenBank/DDBJ databases">
        <title>Tengunoibacter tsumagoiensis gen. nov., sp. nov., Dictyobacter kobayashii sp. nov., D. alpinus sp. nov., and D. joshuensis sp. nov. and description of Dictyobacteraceae fam. nov. within the order Ktedonobacterales isolated from Tengu-no-mugimeshi.</title>
        <authorList>
            <person name="Wang C.M."/>
            <person name="Zheng Y."/>
            <person name="Sakai Y."/>
            <person name="Toyoda A."/>
            <person name="Minakuchi Y."/>
            <person name="Abe K."/>
            <person name="Yokota A."/>
            <person name="Yabe S."/>
        </authorList>
    </citation>
    <scope>NUCLEOTIDE SEQUENCE [LARGE SCALE GENOMIC DNA]</scope>
    <source>
        <strain evidence="7">S-27</strain>
    </source>
</reference>
<sequence length="282" mass="31519">MRFALDIPHFGPFSDPLVVAELAHEAEEAGWDGFFIWDHINYKLAGSSETLMVADPWILMSAIALRTKRIKLGPMVTPLPRRRPWKLARETVTLDQLSGGRLILGIGLGSDRSGEYSAFGEITDARVHGEMLDESLEVLTRLWSGEKVSYQGQHYQLSEVQFLPKAIQQPRIPIWVAGNWPNKKPFRRAAQWDGVFPLMAGRDLTPDDFREILGYIRAQATQKATAFDVVAGGLTSGTDKARDVAHAASFAAAGATWWLESFYSQHTLAQVRQRIHQGPPRN</sequence>
<evidence type="ECO:0000256" key="3">
    <source>
        <dbReference type="ARBA" id="ARBA00023002"/>
    </source>
</evidence>
<dbReference type="Pfam" id="PF00296">
    <property type="entry name" value="Bac_luciferase"/>
    <property type="match status" value="1"/>
</dbReference>
<evidence type="ECO:0000256" key="1">
    <source>
        <dbReference type="ARBA" id="ARBA00022630"/>
    </source>
</evidence>
<dbReference type="InterPro" id="IPR050172">
    <property type="entry name" value="SsuD_RutA_monooxygenase"/>
</dbReference>
<feature type="domain" description="Luciferase-like" evidence="5">
    <location>
        <begin position="19"/>
        <end position="255"/>
    </location>
</feature>
<accession>A0A401ZRJ7</accession>
<dbReference type="EMBL" id="BIFQ01000002">
    <property type="protein sequence ID" value="GCE09432.1"/>
    <property type="molecule type" value="Genomic_DNA"/>
</dbReference>
<dbReference type="PANTHER" id="PTHR42847">
    <property type="entry name" value="ALKANESULFONATE MONOOXYGENASE"/>
    <property type="match status" value="1"/>
</dbReference>
<name>A0A401ZRJ7_9CHLR</name>
<keyword evidence="1" id="KW-0285">Flavoprotein</keyword>
<dbReference type="InterPro" id="IPR011251">
    <property type="entry name" value="Luciferase-like_dom"/>
</dbReference>
<dbReference type="GO" id="GO:0046306">
    <property type="term" value="P:alkanesulfonate catabolic process"/>
    <property type="evidence" value="ECO:0007669"/>
    <property type="project" value="TreeGrafter"/>
</dbReference>
<dbReference type="GO" id="GO:0008726">
    <property type="term" value="F:alkanesulfonate monooxygenase activity"/>
    <property type="evidence" value="ECO:0007669"/>
    <property type="project" value="TreeGrafter"/>
</dbReference>
<keyword evidence="3" id="KW-0560">Oxidoreductase</keyword>
<protein>
    <submittedName>
        <fullName evidence="6">Luciferase-like protein</fullName>
    </submittedName>
</protein>
<evidence type="ECO:0000313" key="7">
    <source>
        <dbReference type="Proteomes" id="UP000287224"/>
    </source>
</evidence>
<gene>
    <name evidence="6" type="ORF">KDAU_67610</name>
</gene>
<dbReference type="PANTHER" id="PTHR42847:SF4">
    <property type="entry name" value="ALKANESULFONATE MONOOXYGENASE-RELATED"/>
    <property type="match status" value="1"/>
</dbReference>
<keyword evidence="7" id="KW-1185">Reference proteome</keyword>
<evidence type="ECO:0000313" key="6">
    <source>
        <dbReference type="EMBL" id="GCE09432.1"/>
    </source>
</evidence>
<dbReference type="SUPFAM" id="SSF51679">
    <property type="entry name" value="Bacterial luciferase-like"/>
    <property type="match status" value="1"/>
</dbReference>
<dbReference type="AlphaFoldDB" id="A0A401ZRJ7"/>
<proteinExistence type="predicted"/>
<organism evidence="6 7">
    <name type="scientific">Dictyobacter aurantiacus</name>
    <dbReference type="NCBI Taxonomy" id="1936993"/>
    <lineage>
        <taxon>Bacteria</taxon>
        <taxon>Bacillati</taxon>
        <taxon>Chloroflexota</taxon>
        <taxon>Ktedonobacteria</taxon>
        <taxon>Ktedonobacterales</taxon>
        <taxon>Dictyobacteraceae</taxon>
        <taxon>Dictyobacter</taxon>
    </lineage>
</organism>
<evidence type="ECO:0000256" key="2">
    <source>
        <dbReference type="ARBA" id="ARBA00022643"/>
    </source>
</evidence>
<dbReference type="Proteomes" id="UP000287224">
    <property type="component" value="Unassembled WGS sequence"/>
</dbReference>
<dbReference type="OrthoDB" id="151009at2"/>
<dbReference type="Gene3D" id="3.20.20.30">
    <property type="entry name" value="Luciferase-like domain"/>
    <property type="match status" value="1"/>
</dbReference>
<evidence type="ECO:0000259" key="5">
    <source>
        <dbReference type="Pfam" id="PF00296"/>
    </source>
</evidence>
<dbReference type="RefSeq" id="WP_126601870.1">
    <property type="nucleotide sequence ID" value="NZ_BIFQ01000002.1"/>
</dbReference>